<comment type="caution">
    <text evidence="7">Lacks conserved residue(s) required for the propagation of feature annotation.</text>
</comment>
<evidence type="ECO:0000256" key="6">
    <source>
        <dbReference type="ARBA" id="ARBA00023136"/>
    </source>
</evidence>
<evidence type="ECO:0000256" key="1">
    <source>
        <dbReference type="ARBA" id="ARBA00004429"/>
    </source>
</evidence>
<feature type="transmembrane region" description="Helical" evidence="7">
    <location>
        <begin position="69"/>
        <end position="88"/>
    </location>
</feature>
<evidence type="ECO:0000256" key="7">
    <source>
        <dbReference type="RuleBase" id="RU369079"/>
    </source>
</evidence>
<comment type="subunit">
    <text evidence="7">The complex comprises the extracytoplasmic solute receptor protein and the two transmembrane proteins.</text>
</comment>
<keyword evidence="5 7" id="KW-1133">Transmembrane helix</keyword>
<comment type="subcellular location">
    <subcellularLocation>
        <location evidence="1 7">Cell inner membrane</location>
        <topology evidence="1 7">Multi-pass membrane protein</topology>
    </subcellularLocation>
</comment>
<keyword evidence="6 7" id="KW-0472">Membrane</keyword>
<dbReference type="InterPro" id="IPR010656">
    <property type="entry name" value="DctM"/>
</dbReference>
<feature type="transmembrane region" description="Helical" evidence="7">
    <location>
        <begin position="108"/>
        <end position="132"/>
    </location>
</feature>
<feature type="transmembrane region" description="Helical" evidence="7">
    <location>
        <begin position="144"/>
        <end position="165"/>
    </location>
</feature>
<comment type="caution">
    <text evidence="9">The sequence shown here is derived from an EMBL/GenBank/DDBJ whole genome shotgun (WGS) entry which is preliminary data.</text>
</comment>
<feature type="transmembrane region" description="Helical" evidence="7">
    <location>
        <begin position="419"/>
        <end position="443"/>
    </location>
</feature>
<dbReference type="PANTHER" id="PTHR33362">
    <property type="entry name" value="SIALIC ACID TRAP TRANSPORTER PERMEASE PROTEIN SIAT-RELATED"/>
    <property type="match status" value="1"/>
</dbReference>
<dbReference type="AlphaFoldDB" id="A0AAE3T916"/>
<dbReference type="NCBIfam" id="TIGR00786">
    <property type="entry name" value="dctM"/>
    <property type="match status" value="1"/>
</dbReference>
<evidence type="ECO:0000256" key="3">
    <source>
        <dbReference type="ARBA" id="ARBA00022519"/>
    </source>
</evidence>
<gene>
    <name evidence="9" type="ORF">P1J78_14820</name>
</gene>
<dbReference type="RefSeq" id="WP_275568152.1">
    <property type="nucleotide sequence ID" value="NZ_JARGYC010000039.1"/>
</dbReference>
<keyword evidence="3 7" id="KW-0997">Cell inner membrane</keyword>
<dbReference type="Proteomes" id="UP001220964">
    <property type="component" value="Unassembled WGS sequence"/>
</dbReference>
<evidence type="ECO:0000259" key="8">
    <source>
        <dbReference type="Pfam" id="PF06808"/>
    </source>
</evidence>
<reference evidence="9" key="1">
    <citation type="submission" date="2023-03" db="EMBL/GenBank/DDBJ databases">
        <title>Multiphase analysis and comparison of six strains from genera Psychromarinibacter, Lutimaribacter, and Maritimibacter, including a novel species: Psychromarinibacter sediminicola sp. nov.</title>
        <authorList>
            <person name="Wang Y.-H."/>
            <person name="Ye M.-Q."/>
            <person name="Du Z.-J."/>
        </authorList>
    </citation>
    <scope>NUCLEOTIDE SEQUENCE</scope>
    <source>
        <strain evidence="9">C21-152</strain>
    </source>
</reference>
<dbReference type="GO" id="GO:0005886">
    <property type="term" value="C:plasma membrane"/>
    <property type="evidence" value="ECO:0007669"/>
    <property type="project" value="UniProtKB-SubCell"/>
</dbReference>
<evidence type="ECO:0000256" key="5">
    <source>
        <dbReference type="ARBA" id="ARBA00022989"/>
    </source>
</evidence>
<feature type="transmembrane region" description="Helical" evidence="7">
    <location>
        <begin position="20"/>
        <end position="48"/>
    </location>
</feature>
<comment type="similarity">
    <text evidence="7">Belongs to the TRAP transporter large permease family.</text>
</comment>
<protein>
    <recommendedName>
        <fullName evidence="7">TRAP transporter large permease protein</fullName>
    </recommendedName>
</protein>
<feature type="domain" description="TRAP C4-dicarboxylate transport system permease DctM subunit" evidence="8">
    <location>
        <begin position="21"/>
        <end position="439"/>
    </location>
</feature>
<sequence>MSAELFGLVLSPELLGFGSLALVLLLIAVRMPIGVALGVVSFLGFTLVRNEQVALAMMAQTPYELAANWGLSAIPMFILMGAIAHNTGISESLFRAARLWLSSLPGGLAVATNFASAGFAAASGSSVATAATMGRLAIPTMLKAGYAPTLATGVVASSGTLGALIPPSIMFVVYGVFAEVSITKLLIAGVVPGILTAFVYAAMIMGRCWLNPAIAPPSQSHRPRAEVWRERWQSLLPVWPLLLLIFGIIGGLYGGIFTPTEAGAAGAFLSFCVAALQGRLTRRVVSTSVMEAIRTTAQLFFVAYGAVMYTRFLALVGLPGIMAEMMGSWAVDPVLMLVAVSIIYLILGMFLDPLGVLLLTLPVVQPMFEALGLDPIWLGVIVVKYIEIGLLTPPVGFNAYVVKNVVGDSIPLETIFKGIAWFLLCELVIMVLILSFPQLSLWLPATMR</sequence>
<evidence type="ECO:0000256" key="4">
    <source>
        <dbReference type="ARBA" id="ARBA00022692"/>
    </source>
</evidence>
<name>A0AAE3T916_9RHOB</name>
<keyword evidence="4 7" id="KW-0812">Transmembrane</keyword>
<feature type="transmembrane region" description="Helical" evidence="7">
    <location>
        <begin position="301"/>
        <end position="322"/>
    </location>
</feature>
<organism evidence="9 10">
    <name type="scientific">Psychromarinibacter sediminicola</name>
    <dbReference type="NCBI Taxonomy" id="3033385"/>
    <lineage>
        <taxon>Bacteria</taxon>
        <taxon>Pseudomonadati</taxon>
        <taxon>Pseudomonadota</taxon>
        <taxon>Alphaproteobacteria</taxon>
        <taxon>Rhodobacterales</taxon>
        <taxon>Paracoccaceae</taxon>
        <taxon>Psychromarinibacter</taxon>
    </lineage>
</organism>
<keyword evidence="10" id="KW-1185">Reference proteome</keyword>
<dbReference type="EMBL" id="JARGYC010000039">
    <property type="protein sequence ID" value="MDF0602015.1"/>
    <property type="molecule type" value="Genomic_DNA"/>
</dbReference>
<evidence type="ECO:0000313" key="10">
    <source>
        <dbReference type="Proteomes" id="UP001220964"/>
    </source>
</evidence>
<proteinExistence type="inferred from homology"/>
<dbReference type="PANTHER" id="PTHR33362:SF5">
    <property type="entry name" value="C4-DICARBOXYLATE TRAP TRANSPORTER LARGE PERMEASE PROTEIN DCTM"/>
    <property type="match status" value="1"/>
</dbReference>
<keyword evidence="7" id="KW-0813">Transport</keyword>
<dbReference type="Pfam" id="PF06808">
    <property type="entry name" value="DctM"/>
    <property type="match status" value="1"/>
</dbReference>
<evidence type="ECO:0000256" key="2">
    <source>
        <dbReference type="ARBA" id="ARBA00022475"/>
    </source>
</evidence>
<dbReference type="InterPro" id="IPR004681">
    <property type="entry name" value="TRAP_DctM"/>
</dbReference>
<feature type="transmembrane region" description="Helical" evidence="7">
    <location>
        <begin position="376"/>
        <end position="399"/>
    </location>
</feature>
<accession>A0AAE3T916</accession>
<feature type="transmembrane region" description="Helical" evidence="7">
    <location>
        <begin position="231"/>
        <end position="256"/>
    </location>
</feature>
<dbReference type="GO" id="GO:0022857">
    <property type="term" value="F:transmembrane transporter activity"/>
    <property type="evidence" value="ECO:0007669"/>
    <property type="project" value="UniProtKB-UniRule"/>
</dbReference>
<keyword evidence="2" id="KW-1003">Cell membrane</keyword>
<feature type="transmembrane region" description="Helical" evidence="7">
    <location>
        <begin position="334"/>
        <end position="364"/>
    </location>
</feature>
<evidence type="ECO:0000313" key="9">
    <source>
        <dbReference type="EMBL" id="MDF0602015.1"/>
    </source>
</evidence>
<dbReference type="PIRSF" id="PIRSF006066">
    <property type="entry name" value="HI0050"/>
    <property type="match status" value="1"/>
</dbReference>
<comment type="function">
    <text evidence="7">Part of the tripartite ATP-independent periplasmic (TRAP) transport system.</text>
</comment>
<feature type="transmembrane region" description="Helical" evidence="7">
    <location>
        <begin position="185"/>
        <end position="210"/>
    </location>
</feature>